<reference evidence="5 6" key="1">
    <citation type="journal article" date="2018" name="Sci. Rep.">
        <title>Comparative genomics provides insights into the lifestyle and reveals functional heterogeneity of dark septate endophytic fungi.</title>
        <authorList>
            <person name="Knapp D.G."/>
            <person name="Nemeth J.B."/>
            <person name="Barry K."/>
            <person name="Hainaut M."/>
            <person name="Henrissat B."/>
            <person name="Johnson J."/>
            <person name="Kuo A."/>
            <person name="Lim J.H.P."/>
            <person name="Lipzen A."/>
            <person name="Nolan M."/>
            <person name="Ohm R.A."/>
            <person name="Tamas L."/>
            <person name="Grigoriev I.V."/>
            <person name="Spatafora J.W."/>
            <person name="Nagy L.G."/>
            <person name="Kovacs G.M."/>
        </authorList>
    </citation>
    <scope>NUCLEOTIDE SEQUENCE [LARGE SCALE GENOMIC DNA]</scope>
    <source>
        <strain evidence="5 6">DSE2036</strain>
    </source>
</reference>
<evidence type="ECO:0000256" key="2">
    <source>
        <dbReference type="SAM" id="Coils"/>
    </source>
</evidence>
<dbReference type="InterPro" id="IPR053187">
    <property type="entry name" value="Notoamide_regulator"/>
</dbReference>
<gene>
    <name evidence="5" type="ORF">DM02DRAFT_617915</name>
</gene>
<dbReference type="SUPFAM" id="SSF57701">
    <property type="entry name" value="Zn2/Cys6 DNA-binding domain"/>
    <property type="match status" value="1"/>
</dbReference>
<dbReference type="Proteomes" id="UP000244855">
    <property type="component" value="Unassembled WGS sequence"/>
</dbReference>
<feature type="coiled-coil region" evidence="2">
    <location>
        <begin position="71"/>
        <end position="98"/>
    </location>
</feature>
<dbReference type="AlphaFoldDB" id="A0A2V1DBC9"/>
<evidence type="ECO:0000259" key="4">
    <source>
        <dbReference type="PROSITE" id="PS50048"/>
    </source>
</evidence>
<dbReference type="EMBL" id="KZ805497">
    <property type="protein sequence ID" value="PVH95427.1"/>
    <property type="molecule type" value="Genomic_DNA"/>
</dbReference>
<feature type="region of interest" description="Disordered" evidence="3">
    <location>
        <begin position="1"/>
        <end position="36"/>
    </location>
</feature>
<dbReference type="SMART" id="SM00066">
    <property type="entry name" value="GAL4"/>
    <property type="match status" value="1"/>
</dbReference>
<dbReference type="GO" id="GO:0008270">
    <property type="term" value="F:zinc ion binding"/>
    <property type="evidence" value="ECO:0007669"/>
    <property type="project" value="InterPro"/>
</dbReference>
<keyword evidence="6" id="KW-1185">Reference proteome</keyword>
<name>A0A2V1DBC9_9PLEO</name>
<dbReference type="CDD" id="cd12148">
    <property type="entry name" value="fungal_TF_MHR"/>
    <property type="match status" value="1"/>
</dbReference>
<keyword evidence="1" id="KW-0539">Nucleus</keyword>
<sequence length="805" mass="91045">MENTHNASDKNGRPLRPLLPASRGARRANPAPPKAKRARISNACSACRSRKTKCSAERPKCSKCISYDTVCEYADTERQSLQQRYDDLRSQQNTYEELFNQLVTMPENESLDMLRRIRAGNDTRYSSICSLHAQVTHDTSEAPKHGSPHKVLKRKVERLEERSNSVTNLYGLLQHSSEHGANELFQHIRRSMSPDDVPIFTGQLLNRSPSLNQTNRAILSPTSSSVEFELVVLHSNAYPALIPLDVASTNLELLGVTPFRHLSRGQRYSYSMGDDTDPTFEHGHQSRLTQFPTLDWDTRFDSRSASSSNNYVDARLDHIHVRRWTDVAITDELAARALDLYLVNDTPWWAYFDIDLFLQDMVSGKVQFCTRLLVNSVLAWACQSYAYYEPAVMPLVCEFLNEASQIYETEKESDSLTTVAATALMSMAWIMQGKDKTAVALLVENARMAERLHLYNASSYTSSGPLDLQNEDIRAAAAATAWGSFNFQILMSTSYHRNPLAKTAPNLPIPGDIHANDSNRRPLPPYQGQVYTSVCKFWSIVCEMTTEYFGKNQVTLPTAELIFQKLLAWSDCLEDCVKRGEHPIDGVTYLHIWFHTIVLDLFRPFANSKPQPKLTTLAGNSATPTKVIEASIEQLKRLIYSYRASSKSANYSIIWQRGMLYLVNYVLYNSTYNEAPFYFLLCMRGYQNLAQIAPFIRGLVQGIATVAVQLGTMLPEGALKLFEDIESEGWRSHKYMSTYPVNLFSSTVDPETATLEHLIHEFNKIRDLTAEDSEVPEGWRGEDAALFTTLLDKENEADMADLLSQ</sequence>
<dbReference type="Gene3D" id="4.10.240.10">
    <property type="entry name" value="Zn(2)-C6 fungal-type DNA-binding domain"/>
    <property type="match status" value="1"/>
</dbReference>
<feature type="compositionally biased region" description="Low complexity" evidence="3">
    <location>
        <begin position="20"/>
        <end position="29"/>
    </location>
</feature>
<feature type="domain" description="Zn(2)-C6 fungal-type" evidence="4">
    <location>
        <begin position="43"/>
        <end position="73"/>
    </location>
</feature>
<dbReference type="PANTHER" id="PTHR47256">
    <property type="entry name" value="ZN(II)2CYS6 TRANSCRIPTION FACTOR (EUROFUNG)-RELATED"/>
    <property type="match status" value="1"/>
</dbReference>
<dbReference type="PANTHER" id="PTHR47256:SF1">
    <property type="entry name" value="ZN(II)2CYS6 TRANSCRIPTION FACTOR (EUROFUNG)"/>
    <property type="match status" value="1"/>
</dbReference>
<accession>A0A2V1DBC9</accession>
<proteinExistence type="predicted"/>
<dbReference type="CDD" id="cd00067">
    <property type="entry name" value="GAL4"/>
    <property type="match status" value="1"/>
</dbReference>
<dbReference type="OrthoDB" id="10261408at2759"/>
<dbReference type="InterPro" id="IPR001138">
    <property type="entry name" value="Zn2Cys6_DnaBD"/>
</dbReference>
<dbReference type="PROSITE" id="PS00463">
    <property type="entry name" value="ZN2_CY6_FUNGAL_1"/>
    <property type="match status" value="1"/>
</dbReference>
<dbReference type="InterPro" id="IPR036864">
    <property type="entry name" value="Zn2-C6_fun-type_DNA-bd_sf"/>
</dbReference>
<protein>
    <recommendedName>
        <fullName evidence="4">Zn(2)-C6 fungal-type domain-containing protein</fullName>
    </recommendedName>
</protein>
<dbReference type="PROSITE" id="PS50048">
    <property type="entry name" value="ZN2_CY6_FUNGAL_2"/>
    <property type="match status" value="1"/>
</dbReference>
<dbReference type="GO" id="GO:0000981">
    <property type="term" value="F:DNA-binding transcription factor activity, RNA polymerase II-specific"/>
    <property type="evidence" value="ECO:0007669"/>
    <property type="project" value="InterPro"/>
</dbReference>
<evidence type="ECO:0000256" key="3">
    <source>
        <dbReference type="SAM" id="MobiDB-lite"/>
    </source>
</evidence>
<organism evidence="5 6">
    <name type="scientific">Periconia macrospinosa</name>
    <dbReference type="NCBI Taxonomy" id="97972"/>
    <lineage>
        <taxon>Eukaryota</taxon>
        <taxon>Fungi</taxon>
        <taxon>Dikarya</taxon>
        <taxon>Ascomycota</taxon>
        <taxon>Pezizomycotina</taxon>
        <taxon>Dothideomycetes</taxon>
        <taxon>Pleosporomycetidae</taxon>
        <taxon>Pleosporales</taxon>
        <taxon>Massarineae</taxon>
        <taxon>Periconiaceae</taxon>
        <taxon>Periconia</taxon>
    </lineage>
</organism>
<dbReference type="Pfam" id="PF00172">
    <property type="entry name" value="Zn_clus"/>
    <property type="match status" value="1"/>
</dbReference>
<evidence type="ECO:0000313" key="6">
    <source>
        <dbReference type="Proteomes" id="UP000244855"/>
    </source>
</evidence>
<evidence type="ECO:0000313" key="5">
    <source>
        <dbReference type="EMBL" id="PVH95427.1"/>
    </source>
</evidence>
<keyword evidence="2" id="KW-0175">Coiled coil</keyword>
<evidence type="ECO:0000256" key="1">
    <source>
        <dbReference type="ARBA" id="ARBA00023242"/>
    </source>
</evidence>